<proteinExistence type="predicted"/>
<evidence type="ECO:0000256" key="1">
    <source>
        <dbReference type="SAM" id="MobiDB-lite"/>
    </source>
</evidence>
<sequence>MLNALRSATRAQPLAVFSSNPSHHYSICSKSSQIKFRTLLTEAGKQDEIKMDETKKPGTETKPKDTMSSFGEGYATRSDEEGFGGIYGGNQDVEEKIVHGNVPEYDTKQGSEVKEKEKARNQPQAS</sequence>
<dbReference type="RefSeq" id="XP_016450399.1">
    <property type="nucleotide sequence ID" value="XM_016594913.2"/>
</dbReference>
<dbReference type="OrthoDB" id="1702799at2759"/>
<gene>
    <name evidence="3" type="primary">LOC107775210</name>
</gene>
<organism evidence="2 3">
    <name type="scientific">Nicotiana tabacum</name>
    <name type="common">Common tobacco</name>
    <dbReference type="NCBI Taxonomy" id="4097"/>
    <lineage>
        <taxon>Eukaryota</taxon>
        <taxon>Viridiplantae</taxon>
        <taxon>Streptophyta</taxon>
        <taxon>Embryophyta</taxon>
        <taxon>Tracheophyta</taxon>
        <taxon>Spermatophyta</taxon>
        <taxon>Magnoliopsida</taxon>
        <taxon>eudicotyledons</taxon>
        <taxon>Gunneridae</taxon>
        <taxon>Pentapetalae</taxon>
        <taxon>asterids</taxon>
        <taxon>lamiids</taxon>
        <taxon>Solanales</taxon>
        <taxon>Solanaceae</taxon>
        <taxon>Nicotianoideae</taxon>
        <taxon>Nicotianeae</taxon>
        <taxon>Nicotiana</taxon>
    </lineage>
</organism>
<reference evidence="3" key="2">
    <citation type="submission" date="2025-08" db="UniProtKB">
        <authorList>
            <consortium name="RefSeq"/>
        </authorList>
    </citation>
    <scope>IDENTIFICATION</scope>
    <source>
        <tissue evidence="3">Leaf</tissue>
    </source>
</reference>
<feature type="region of interest" description="Disordered" evidence="1">
    <location>
        <begin position="47"/>
        <end position="126"/>
    </location>
</feature>
<dbReference type="PaxDb" id="4097-A0A1S3YE33"/>
<evidence type="ECO:0000313" key="2">
    <source>
        <dbReference type="Proteomes" id="UP000790787"/>
    </source>
</evidence>
<evidence type="ECO:0000313" key="3">
    <source>
        <dbReference type="RefSeq" id="XP_016450399.1"/>
    </source>
</evidence>
<dbReference type="RefSeq" id="XP_016450399.1">
    <property type="nucleotide sequence ID" value="XM_016594913.1"/>
</dbReference>
<keyword evidence="2" id="KW-1185">Reference proteome</keyword>
<protein>
    <submittedName>
        <fullName evidence="3">Uncharacterized protein LOC107775210</fullName>
    </submittedName>
</protein>
<name>A0A1S3YE33_TOBAC</name>
<dbReference type="KEGG" id="nta:107775210"/>
<dbReference type="AlphaFoldDB" id="A0A1S3YE33"/>
<feature type="compositionally biased region" description="Basic and acidic residues" evidence="1">
    <location>
        <begin position="47"/>
        <end position="65"/>
    </location>
</feature>
<dbReference type="PANTHER" id="PTHR36410">
    <property type="entry name" value="EXPRESSED PROTEIN"/>
    <property type="match status" value="1"/>
</dbReference>
<reference evidence="2" key="1">
    <citation type="journal article" date="2014" name="Nat. Commun.">
        <title>The tobacco genome sequence and its comparison with those of tomato and potato.</title>
        <authorList>
            <person name="Sierro N."/>
            <person name="Battey J.N."/>
            <person name="Ouadi S."/>
            <person name="Bakaher N."/>
            <person name="Bovet L."/>
            <person name="Willig A."/>
            <person name="Goepfert S."/>
            <person name="Peitsch M.C."/>
            <person name="Ivanov N.V."/>
        </authorList>
    </citation>
    <scope>NUCLEOTIDE SEQUENCE [LARGE SCALE GENOMIC DNA]</scope>
</reference>
<dbReference type="Proteomes" id="UP000790787">
    <property type="component" value="Chromosome 17"/>
</dbReference>
<dbReference type="OMA" id="SHHYSIC"/>
<feature type="compositionally biased region" description="Basic and acidic residues" evidence="1">
    <location>
        <begin position="105"/>
        <end position="120"/>
    </location>
</feature>
<dbReference type="PANTHER" id="PTHR36410:SF3">
    <property type="match status" value="1"/>
</dbReference>
<accession>A0A1S3YE33</accession>
<dbReference type="GeneID" id="107775210"/>